<feature type="transmembrane region" description="Helical" evidence="1">
    <location>
        <begin position="263"/>
        <end position="283"/>
    </location>
</feature>
<evidence type="ECO:0000259" key="2">
    <source>
        <dbReference type="Pfam" id="PF09925"/>
    </source>
</evidence>
<protein>
    <recommendedName>
        <fullName evidence="6">DUF4401 domain-containing protein</fullName>
    </recommendedName>
</protein>
<feature type="transmembrane region" description="Helical" evidence="1">
    <location>
        <begin position="405"/>
        <end position="422"/>
    </location>
</feature>
<evidence type="ECO:0008006" key="6">
    <source>
        <dbReference type="Google" id="ProtNLM"/>
    </source>
</evidence>
<keyword evidence="5" id="KW-1185">Reference proteome</keyword>
<feature type="transmembrane region" description="Helical" evidence="1">
    <location>
        <begin position="458"/>
        <end position="478"/>
    </location>
</feature>
<feature type="transmembrane region" description="Helical" evidence="1">
    <location>
        <begin position="236"/>
        <end position="257"/>
    </location>
</feature>
<feature type="transmembrane region" description="Helical" evidence="1">
    <location>
        <begin position="649"/>
        <end position="666"/>
    </location>
</feature>
<dbReference type="Proteomes" id="UP000188820">
    <property type="component" value="Unassembled WGS sequence"/>
</dbReference>
<dbReference type="RefSeq" id="WP_077462730.1">
    <property type="nucleotide sequence ID" value="NZ_MLAA01000009.1"/>
</dbReference>
<proteinExistence type="predicted"/>
<feature type="transmembrane region" description="Helical" evidence="1">
    <location>
        <begin position="81"/>
        <end position="105"/>
    </location>
</feature>
<sequence length="821" mass="94506">MKHQSYLFQLSWQKFLALVFALLSVAFLSSGVIIWLAANWDYFTHWHKLYGTQALLALVIGGSCFAYWWESLRYSSEKFKFITASLLFFAAMVTGALFALLGQTYQTGANAWQLFAIWSLFQLPLLFLLPNIASAILLIATLNITLFFLTKQLGFSDSGNVLLVVLNVILLLLSECFSTRLRDKNWRDLPKITHILMNASLFFYGLTNYSSWNFLLLSLISLAIIRFYYSYRLDIVIIAISFVSFIGYSSILIVVISGFSIELLLFLSIYIFILCFWGMVWLKRYVFSLKPELKFNWVIQLALFLVLVLSSGLLSVYMLALSGESKITTLIFIMCLLILAIFLHFHGAHSYVIDVLFANVGILFFSHIFIFMIGDADELWIPILLFVSYMLIINYLRSTQWLRSLVFLLVFWSVVYSLVDIVGYSGRYVYAMQFSEIGLIGLLLWLSVSKQTKYHQYVLPIIWGFAFNVLYINIINSIEMIYQFEQADELPTVNSIIDIFNIIIGDAFQNMMKMTLIESVLYWITLLSPLFLLIFLSRKFSIDSGRQWIAIVALTVILVAFIGHNTISFSIALIFLSFLITSRLLFVFAILFSLVNFMAYYYWLSVPLLYEGFLLLFLGGLLVLFSLGINRQNKTMANQHILKSQAVSYNKMTIAGLFLIVVLGVTNQRIFKYEDVLANGKPIILEITPVDPRSLMQGDYMELNYAIFTLRSEWKQVKSTLDKIEPQKINKAYGLVQLDERNVAQLCRVEVKLPIDYQGCSENLYLPLNIGNGFLPRLPSQSYFFPEGKGKYYAQAKYTEYRFKEGVLLLFRLLDQDFKPL</sequence>
<dbReference type="InterPro" id="IPR018677">
    <property type="entry name" value="DUF2157"/>
</dbReference>
<feature type="domain" description="DUF4401" evidence="3">
    <location>
        <begin position="297"/>
        <end position="631"/>
    </location>
</feature>
<evidence type="ECO:0000313" key="5">
    <source>
        <dbReference type="Proteomes" id="UP000188820"/>
    </source>
</evidence>
<feature type="transmembrane region" description="Helical" evidence="1">
    <location>
        <begin position="352"/>
        <end position="373"/>
    </location>
</feature>
<evidence type="ECO:0000259" key="3">
    <source>
        <dbReference type="Pfam" id="PF14351"/>
    </source>
</evidence>
<feature type="transmembrane region" description="Helical" evidence="1">
    <location>
        <begin position="295"/>
        <end position="321"/>
    </location>
</feature>
<feature type="transmembrane region" description="Helical" evidence="1">
    <location>
        <begin position="212"/>
        <end position="229"/>
    </location>
</feature>
<dbReference type="InterPro" id="IPR025513">
    <property type="entry name" value="DUF4401"/>
</dbReference>
<feature type="transmembrane region" description="Helical" evidence="1">
    <location>
        <begin position="548"/>
        <end position="577"/>
    </location>
</feature>
<dbReference type="EMBL" id="MLAA01000009">
    <property type="protein sequence ID" value="OOF70608.1"/>
    <property type="molecule type" value="Genomic_DNA"/>
</dbReference>
<reference evidence="4 5" key="1">
    <citation type="submission" date="2016-10" db="EMBL/GenBank/DDBJ databases">
        <title>Rodentibacter gen. nov. and new species.</title>
        <authorList>
            <person name="Christensen H."/>
        </authorList>
    </citation>
    <scope>NUCLEOTIDE SEQUENCE [LARGE SCALE GENOMIC DNA]</scope>
    <source>
        <strain evidence="4 5">1998236014</strain>
    </source>
</reference>
<feature type="transmembrane region" description="Helical" evidence="1">
    <location>
        <begin position="15"/>
        <end position="38"/>
    </location>
</feature>
<evidence type="ECO:0000256" key="1">
    <source>
        <dbReference type="SAM" id="Phobius"/>
    </source>
</evidence>
<feature type="domain" description="DUF2157" evidence="2">
    <location>
        <begin position="17"/>
        <end position="130"/>
    </location>
</feature>
<organism evidence="4 5">
    <name type="scientific">Rodentibacter caecimuris</name>
    <dbReference type="NCBI Taxonomy" id="1796644"/>
    <lineage>
        <taxon>Bacteria</taxon>
        <taxon>Pseudomonadati</taxon>
        <taxon>Pseudomonadota</taxon>
        <taxon>Gammaproteobacteria</taxon>
        <taxon>Pasteurellales</taxon>
        <taxon>Pasteurellaceae</taxon>
        <taxon>Rodentibacter</taxon>
    </lineage>
</organism>
<feature type="transmembrane region" description="Helical" evidence="1">
    <location>
        <begin position="327"/>
        <end position="345"/>
    </location>
</feature>
<feature type="transmembrane region" description="Helical" evidence="1">
    <location>
        <begin position="161"/>
        <end position="177"/>
    </location>
</feature>
<keyword evidence="1" id="KW-0812">Transmembrane</keyword>
<name>A0ABX3L040_9PAST</name>
<accession>A0ABX3L040</accession>
<feature type="transmembrane region" description="Helical" evidence="1">
    <location>
        <begin position="609"/>
        <end position="629"/>
    </location>
</feature>
<feature type="transmembrane region" description="Helical" evidence="1">
    <location>
        <begin position="136"/>
        <end position="155"/>
    </location>
</feature>
<evidence type="ECO:0000313" key="4">
    <source>
        <dbReference type="EMBL" id="OOF70608.1"/>
    </source>
</evidence>
<feature type="transmembrane region" description="Helical" evidence="1">
    <location>
        <begin position="50"/>
        <end position="69"/>
    </location>
</feature>
<dbReference type="Pfam" id="PF14351">
    <property type="entry name" value="DUF4401"/>
    <property type="match status" value="1"/>
</dbReference>
<feature type="transmembrane region" description="Helical" evidence="1">
    <location>
        <begin position="379"/>
        <end position="396"/>
    </location>
</feature>
<dbReference type="InterPro" id="IPR025833">
    <property type="entry name" value="GDYXXLXY"/>
</dbReference>
<keyword evidence="1" id="KW-0472">Membrane</keyword>
<keyword evidence="1" id="KW-1133">Transmembrane helix</keyword>
<dbReference type="Pfam" id="PF09925">
    <property type="entry name" value="DUF2157"/>
    <property type="match status" value="1"/>
</dbReference>
<gene>
    <name evidence="4" type="ORF">BKG89_03090</name>
</gene>
<feature type="transmembrane region" description="Helical" evidence="1">
    <location>
        <begin position="428"/>
        <end position="446"/>
    </location>
</feature>
<dbReference type="Pfam" id="PF14345">
    <property type="entry name" value="GDYXXLXY"/>
    <property type="match status" value="1"/>
</dbReference>
<comment type="caution">
    <text evidence="4">The sequence shown here is derived from an EMBL/GenBank/DDBJ whole genome shotgun (WGS) entry which is preliminary data.</text>
</comment>
<feature type="transmembrane region" description="Helical" evidence="1">
    <location>
        <begin position="520"/>
        <end position="536"/>
    </location>
</feature>